<evidence type="ECO:0000313" key="4">
    <source>
        <dbReference type="Proteomes" id="UP001295444"/>
    </source>
</evidence>
<dbReference type="Pfam" id="PF00059">
    <property type="entry name" value="Lectin_C"/>
    <property type="match status" value="1"/>
</dbReference>
<dbReference type="PROSITE" id="PS00615">
    <property type="entry name" value="C_TYPE_LECTIN_1"/>
    <property type="match status" value="1"/>
</dbReference>
<dbReference type="InterPro" id="IPR018378">
    <property type="entry name" value="C-type_lectin_CS"/>
</dbReference>
<sequence>MSWGYHELNSKQTHTIDKIKQTWHHKLVQTMAVREWERAFTAHNGLTACTTHLELQRKTLYCWYLVPDKLHKMWPEIKCLLWKSCPNGWQKAGYYCYKISDNGVTWGEASDFCNKSSSTLAIISSQKVMTALYSLLNDKQRYWIGLQKDNGTNVWKWQDGTKLTFTHWDDNEPNNFNGIEYCGEIRYLGWNDASCDSEKNIICMKTLSC</sequence>
<dbReference type="EMBL" id="OW240914">
    <property type="protein sequence ID" value="CAH2273538.1"/>
    <property type="molecule type" value="Genomic_DNA"/>
</dbReference>
<keyword evidence="1" id="KW-1015">Disulfide bond</keyword>
<evidence type="ECO:0000313" key="3">
    <source>
        <dbReference type="EMBL" id="CAH2273538.1"/>
    </source>
</evidence>
<dbReference type="InterPro" id="IPR050111">
    <property type="entry name" value="C-type_lectin/snaclec_domain"/>
</dbReference>
<dbReference type="SMART" id="SM00034">
    <property type="entry name" value="CLECT"/>
    <property type="match status" value="1"/>
</dbReference>
<dbReference type="SUPFAM" id="SSF56436">
    <property type="entry name" value="C-type lectin-like"/>
    <property type="match status" value="1"/>
</dbReference>
<proteinExistence type="predicted"/>
<evidence type="ECO:0000259" key="2">
    <source>
        <dbReference type="PROSITE" id="PS50041"/>
    </source>
</evidence>
<dbReference type="AlphaFoldDB" id="A0AAD1RMD4"/>
<dbReference type="InterPro" id="IPR016186">
    <property type="entry name" value="C-type_lectin-like/link_sf"/>
</dbReference>
<feature type="domain" description="C-type lectin" evidence="2">
    <location>
        <begin position="92"/>
        <end position="204"/>
    </location>
</feature>
<dbReference type="Proteomes" id="UP001295444">
    <property type="component" value="Chromosome 03"/>
</dbReference>
<organism evidence="3 4">
    <name type="scientific">Pelobates cultripes</name>
    <name type="common">Western spadefoot toad</name>
    <dbReference type="NCBI Taxonomy" id="61616"/>
    <lineage>
        <taxon>Eukaryota</taxon>
        <taxon>Metazoa</taxon>
        <taxon>Chordata</taxon>
        <taxon>Craniata</taxon>
        <taxon>Vertebrata</taxon>
        <taxon>Euteleostomi</taxon>
        <taxon>Amphibia</taxon>
        <taxon>Batrachia</taxon>
        <taxon>Anura</taxon>
        <taxon>Pelobatoidea</taxon>
        <taxon>Pelobatidae</taxon>
        <taxon>Pelobates</taxon>
    </lineage>
</organism>
<reference evidence="3" key="1">
    <citation type="submission" date="2022-03" db="EMBL/GenBank/DDBJ databases">
        <authorList>
            <person name="Alioto T."/>
            <person name="Alioto T."/>
            <person name="Gomez Garrido J."/>
        </authorList>
    </citation>
    <scope>NUCLEOTIDE SEQUENCE</scope>
</reference>
<keyword evidence="4" id="KW-1185">Reference proteome</keyword>
<dbReference type="InterPro" id="IPR016187">
    <property type="entry name" value="CTDL_fold"/>
</dbReference>
<accession>A0AAD1RMD4</accession>
<dbReference type="InterPro" id="IPR001304">
    <property type="entry name" value="C-type_lectin-like"/>
</dbReference>
<evidence type="ECO:0000256" key="1">
    <source>
        <dbReference type="ARBA" id="ARBA00023157"/>
    </source>
</evidence>
<dbReference type="PANTHER" id="PTHR22803">
    <property type="entry name" value="MANNOSE, PHOSPHOLIPASE, LECTIN RECEPTOR RELATED"/>
    <property type="match status" value="1"/>
</dbReference>
<protein>
    <recommendedName>
        <fullName evidence="2">C-type lectin domain-containing protein</fullName>
    </recommendedName>
</protein>
<dbReference type="PROSITE" id="PS50041">
    <property type="entry name" value="C_TYPE_LECTIN_2"/>
    <property type="match status" value="1"/>
</dbReference>
<name>A0AAD1RMD4_PELCU</name>
<dbReference type="Gene3D" id="3.10.100.10">
    <property type="entry name" value="Mannose-Binding Protein A, subunit A"/>
    <property type="match status" value="1"/>
</dbReference>
<gene>
    <name evidence="3" type="ORF">PECUL_23A012731</name>
</gene>